<protein>
    <submittedName>
        <fullName evidence="4">PspC domain-containing protein</fullName>
    </submittedName>
</protein>
<feature type="transmembrane region" description="Helical" evidence="2">
    <location>
        <begin position="297"/>
        <end position="316"/>
    </location>
</feature>
<organism evidence="4 5">
    <name type="scientific">Miniimonas arenae</name>
    <dbReference type="NCBI Taxonomy" id="676201"/>
    <lineage>
        <taxon>Bacteria</taxon>
        <taxon>Bacillati</taxon>
        <taxon>Actinomycetota</taxon>
        <taxon>Actinomycetes</taxon>
        <taxon>Micrococcales</taxon>
        <taxon>Beutenbergiaceae</taxon>
        <taxon>Miniimonas</taxon>
    </lineage>
</organism>
<feature type="region of interest" description="Disordered" evidence="1">
    <location>
        <begin position="166"/>
        <end position="264"/>
    </location>
</feature>
<proteinExistence type="predicted"/>
<name>A0A5C5BBL4_9MICO</name>
<evidence type="ECO:0000313" key="5">
    <source>
        <dbReference type="Proteomes" id="UP000313849"/>
    </source>
</evidence>
<evidence type="ECO:0000313" key="4">
    <source>
        <dbReference type="EMBL" id="TNU74966.1"/>
    </source>
</evidence>
<feature type="compositionally biased region" description="Pro residues" evidence="1">
    <location>
        <begin position="236"/>
        <end position="254"/>
    </location>
</feature>
<dbReference type="Proteomes" id="UP000313849">
    <property type="component" value="Unassembled WGS sequence"/>
</dbReference>
<feature type="transmembrane region" description="Helical" evidence="2">
    <location>
        <begin position="70"/>
        <end position="91"/>
    </location>
</feature>
<sequence>MTSTGPSPDSTGTSGATGTSGRPAVTDIDSFFAWVRSLGVTRSQERWIGGVAGGLATRWNLDPLVVRGTFAASILLGGIGFLVYGLAWALLPEPDGRIHAQGVLRGSVDQAVWGIAAFVIAGLGPANWFGLADGWFWGVLKGLGWAALALGVLWLVQQHRAGTLGTTGCSPASTPTSASPPPGSTTTGPAPFATASSPSGTTSEGAPAGATTSPTWGSPEPPVPVAGDVTDAPAPASAPAPAPVPAPAPGPTTQPHPKKARPGPGGVTVALVLGAAGLTAAALLIADRTGALDVTRAVVIGAVLAVLGLGIVVSGIRGRRGGALSTLAIVGLVLAPASLAQQDALGVDWDGPTSFSSTELTPTSRAAAEDGVRVIAGNAVVDLTEVPLTGDPVVVPIRVGAGEAVVTIPEDAAVRADVSIGAGEVVWDVEGAPRTVDDDGVGRTLTYRTTAADDGEAQLVLDVQVGAGTVTIQGASS</sequence>
<feature type="compositionally biased region" description="Low complexity" evidence="1">
    <location>
        <begin position="184"/>
        <end position="207"/>
    </location>
</feature>
<evidence type="ECO:0000256" key="1">
    <source>
        <dbReference type="SAM" id="MobiDB-lite"/>
    </source>
</evidence>
<feature type="transmembrane region" description="Helical" evidence="2">
    <location>
        <begin position="111"/>
        <end position="129"/>
    </location>
</feature>
<feature type="compositionally biased region" description="Low complexity" evidence="1">
    <location>
        <begin position="166"/>
        <end position="177"/>
    </location>
</feature>
<reference evidence="4 5" key="1">
    <citation type="submission" date="2019-06" db="EMBL/GenBank/DDBJ databases">
        <title>Draft genome sequence of Miniimonas arenae KCTC 19750T isolated from sea sand.</title>
        <authorList>
            <person name="Park S.-J."/>
        </authorList>
    </citation>
    <scope>NUCLEOTIDE SEQUENCE [LARGE SCALE GENOMIC DNA]</scope>
    <source>
        <strain evidence="4 5">KCTC 19750</strain>
    </source>
</reference>
<gene>
    <name evidence="4" type="ORF">FH969_06490</name>
</gene>
<comment type="caution">
    <text evidence="4">The sequence shown here is derived from an EMBL/GenBank/DDBJ whole genome shotgun (WGS) entry which is preliminary data.</text>
</comment>
<feature type="transmembrane region" description="Helical" evidence="2">
    <location>
        <begin position="135"/>
        <end position="156"/>
    </location>
</feature>
<dbReference type="Pfam" id="PF04024">
    <property type="entry name" value="PspC"/>
    <property type="match status" value="1"/>
</dbReference>
<feature type="transmembrane region" description="Helical" evidence="2">
    <location>
        <begin position="323"/>
        <end position="340"/>
    </location>
</feature>
<dbReference type="AlphaFoldDB" id="A0A5C5BBL4"/>
<dbReference type="RefSeq" id="WP_139986538.1">
    <property type="nucleotide sequence ID" value="NZ_VENP01000018.1"/>
</dbReference>
<keyword evidence="2" id="KW-1133">Transmembrane helix</keyword>
<feature type="transmembrane region" description="Helical" evidence="2">
    <location>
        <begin position="266"/>
        <end position="285"/>
    </location>
</feature>
<accession>A0A5C5BBL4</accession>
<feature type="region of interest" description="Disordered" evidence="1">
    <location>
        <begin position="1"/>
        <end position="22"/>
    </location>
</feature>
<keyword evidence="5" id="KW-1185">Reference proteome</keyword>
<feature type="domain" description="Phage shock protein PspC N-terminal" evidence="3">
    <location>
        <begin position="41"/>
        <end position="93"/>
    </location>
</feature>
<evidence type="ECO:0000259" key="3">
    <source>
        <dbReference type="Pfam" id="PF04024"/>
    </source>
</evidence>
<dbReference type="EMBL" id="VENP01000018">
    <property type="protein sequence ID" value="TNU74966.1"/>
    <property type="molecule type" value="Genomic_DNA"/>
</dbReference>
<dbReference type="OrthoDB" id="7359894at2"/>
<dbReference type="InterPro" id="IPR007168">
    <property type="entry name" value="Phageshock_PspC_N"/>
</dbReference>
<keyword evidence="2" id="KW-0812">Transmembrane</keyword>
<evidence type="ECO:0000256" key="2">
    <source>
        <dbReference type="SAM" id="Phobius"/>
    </source>
</evidence>
<keyword evidence="2" id="KW-0472">Membrane</keyword>
<feature type="compositionally biased region" description="Low complexity" evidence="1">
    <location>
        <begin position="1"/>
        <end position="21"/>
    </location>
</feature>